<organism evidence="12">
    <name type="scientific">bioreactor metagenome</name>
    <dbReference type="NCBI Taxonomy" id="1076179"/>
    <lineage>
        <taxon>unclassified sequences</taxon>
        <taxon>metagenomes</taxon>
        <taxon>ecological metagenomes</taxon>
    </lineage>
</organism>
<dbReference type="GO" id="GO:0004519">
    <property type="term" value="F:endonuclease activity"/>
    <property type="evidence" value="ECO:0007669"/>
    <property type="project" value="UniProtKB-KW"/>
</dbReference>
<evidence type="ECO:0000256" key="7">
    <source>
        <dbReference type="ARBA" id="ARBA00022759"/>
    </source>
</evidence>
<evidence type="ECO:0000256" key="9">
    <source>
        <dbReference type="ARBA" id="ARBA00023124"/>
    </source>
</evidence>
<keyword evidence="3" id="KW-0235">DNA replication</keyword>
<dbReference type="SUPFAM" id="SSF52540">
    <property type="entry name" value="P-loop containing nucleoside triphosphate hydrolases"/>
    <property type="match status" value="1"/>
</dbReference>
<keyword evidence="9" id="KW-0190">Covalent protein-DNA linkage</keyword>
<gene>
    <name evidence="12" type="ORF">SDC9_65424</name>
</gene>
<evidence type="ECO:0000256" key="8">
    <source>
        <dbReference type="ARBA" id="ARBA00022801"/>
    </source>
</evidence>
<evidence type="ECO:0000256" key="2">
    <source>
        <dbReference type="ARBA" id="ARBA00022695"/>
    </source>
</evidence>
<keyword evidence="4" id="KW-0540">Nuclease</keyword>
<dbReference type="GO" id="GO:0016779">
    <property type="term" value="F:nucleotidyltransferase activity"/>
    <property type="evidence" value="ECO:0007669"/>
    <property type="project" value="UniProtKB-KW"/>
</dbReference>
<evidence type="ECO:0000256" key="10">
    <source>
        <dbReference type="ARBA" id="ARBA00023125"/>
    </source>
</evidence>
<dbReference type="AlphaFoldDB" id="A0A644XS08"/>
<dbReference type="GO" id="GO:0003677">
    <property type="term" value="F:DNA binding"/>
    <property type="evidence" value="ECO:0007669"/>
    <property type="project" value="UniProtKB-KW"/>
</dbReference>
<comment type="caution">
    <text evidence="12">The sequence shown here is derived from an EMBL/GenBank/DDBJ whole genome shotgun (WGS) entry which is preliminary data.</text>
</comment>
<accession>A0A644XS08</accession>
<dbReference type="GO" id="GO:0046872">
    <property type="term" value="F:metal ion binding"/>
    <property type="evidence" value="ECO:0007669"/>
    <property type="project" value="UniProtKB-KW"/>
</dbReference>
<evidence type="ECO:0000259" key="11">
    <source>
        <dbReference type="PROSITE" id="PS52020"/>
    </source>
</evidence>
<evidence type="ECO:0000256" key="5">
    <source>
        <dbReference type="ARBA" id="ARBA00022723"/>
    </source>
</evidence>
<keyword evidence="7" id="KW-0255">Endonuclease</keyword>
<reference evidence="12" key="1">
    <citation type="submission" date="2019-08" db="EMBL/GenBank/DDBJ databases">
        <authorList>
            <person name="Kucharzyk K."/>
            <person name="Murdoch R.W."/>
            <person name="Higgins S."/>
            <person name="Loffler F."/>
        </authorList>
    </citation>
    <scope>NUCLEOTIDE SEQUENCE</scope>
</reference>
<keyword evidence="10" id="KW-0238">DNA-binding</keyword>
<keyword evidence="6" id="KW-0547">Nucleotide-binding</keyword>
<evidence type="ECO:0000256" key="3">
    <source>
        <dbReference type="ARBA" id="ARBA00022705"/>
    </source>
</evidence>
<dbReference type="GO" id="GO:0016787">
    <property type="term" value="F:hydrolase activity"/>
    <property type="evidence" value="ECO:0007669"/>
    <property type="project" value="UniProtKB-KW"/>
</dbReference>
<dbReference type="GO" id="GO:0006260">
    <property type="term" value="P:DNA replication"/>
    <property type="evidence" value="ECO:0007669"/>
    <property type="project" value="UniProtKB-KW"/>
</dbReference>
<keyword evidence="1" id="KW-0808">Transferase</keyword>
<proteinExistence type="predicted"/>
<evidence type="ECO:0000256" key="6">
    <source>
        <dbReference type="ARBA" id="ARBA00022741"/>
    </source>
</evidence>
<dbReference type="Gene3D" id="3.40.1310.20">
    <property type="match status" value="1"/>
</dbReference>
<name>A0A644XS08_9ZZZZ</name>
<dbReference type="PROSITE" id="PS52020">
    <property type="entry name" value="CRESS_DNA_REP"/>
    <property type="match status" value="1"/>
</dbReference>
<sequence>MVYWCMCDEVGLAETYHTHVYLVVRTPLMHTVIESRFPTIHRENVKGTSHHNRDYILKDGAKYGKASDGTYDYTDTSGKQHTGTNYSDTFEEWGEMPHEQQGKSKDAEKILALLADGADNLEIIQTVPAAMMAIDKVDRTRSILRDTEFKKKWRVLDVTYVFGLTGAGKTQAIMEKYGYEACYRVTDYKNPFDSYDGQDVLLFEEFRQDLKISHMLNYLDGYPLQLPCRYFNRQACFTRVYIVTNIPLEDQYKGIQRESPETWQAFIRRIHRVVEYTSNGSVEFPSVEEYMNRWKPLTPYEQSQLPFNK</sequence>
<dbReference type="InterPro" id="IPR027417">
    <property type="entry name" value="P-loop_NTPase"/>
</dbReference>
<keyword evidence="2" id="KW-0548">Nucleotidyltransferase</keyword>
<dbReference type="GO" id="GO:0000166">
    <property type="term" value="F:nucleotide binding"/>
    <property type="evidence" value="ECO:0007669"/>
    <property type="project" value="UniProtKB-KW"/>
</dbReference>
<feature type="domain" description="CRESS-DNA virus Rep endonuclease" evidence="11">
    <location>
        <begin position="1"/>
        <end position="71"/>
    </location>
</feature>
<dbReference type="InterPro" id="IPR049912">
    <property type="entry name" value="CRESS_DNA_REP"/>
</dbReference>
<evidence type="ECO:0000256" key="4">
    <source>
        <dbReference type="ARBA" id="ARBA00022722"/>
    </source>
</evidence>
<protein>
    <recommendedName>
        <fullName evidence="11">CRESS-DNA virus Rep endonuclease domain-containing protein</fullName>
    </recommendedName>
</protein>
<dbReference type="EMBL" id="VSSQ01003092">
    <property type="protein sequence ID" value="MPM19006.1"/>
    <property type="molecule type" value="Genomic_DNA"/>
</dbReference>
<evidence type="ECO:0000313" key="12">
    <source>
        <dbReference type="EMBL" id="MPM19006.1"/>
    </source>
</evidence>
<keyword evidence="5" id="KW-0479">Metal-binding</keyword>
<keyword evidence="8" id="KW-0378">Hydrolase</keyword>
<evidence type="ECO:0000256" key="1">
    <source>
        <dbReference type="ARBA" id="ARBA00022679"/>
    </source>
</evidence>